<proteinExistence type="predicted"/>
<dbReference type="AlphaFoldDB" id="A0A7S5DS66"/>
<evidence type="ECO:0000313" key="1">
    <source>
        <dbReference type="EMBL" id="QCL10255.1"/>
    </source>
</evidence>
<keyword evidence="1" id="KW-0614">Plasmid</keyword>
<accession>A0A7S5DS66</accession>
<organism evidence="1">
    <name type="scientific">Rhizobium rhizogenes</name>
    <name type="common">Agrobacterium rhizogenes</name>
    <dbReference type="NCBI Taxonomy" id="359"/>
    <lineage>
        <taxon>Bacteria</taxon>
        <taxon>Pseudomonadati</taxon>
        <taxon>Pseudomonadota</taxon>
        <taxon>Alphaproteobacteria</taxon>
        <taxon>Hyphomicrobiales</taxon>
        <taxon>Rhizobiaceae</taxon>
        <taxon>Rhizobium/Agrobacterium group</taxon>
        <taxon>Rhizobium</taxon>
    </lineage>
</organism>
<name>A0A7S5DS66_RHIRH</name>
<reference evidence="1" key="1">
    <citation type="submission" date="2018-12" db="EMBL/GenBank/DDBJ databases">
        <title>Three Rhizobium rhizogenes strains isolated from the same crown gall tumor carry diverse plasmids.</title>
        <authorList>
            <person name="Pulawska J."/>
            <person name="Kuzmanovic N."/>
        </authorList>
    </citation>
    <scope>NUCLEOTIDE SEQUENCE</scope>
    <source>
        <strain evidence="1">C6.5</strain>
        <plasmid evidence="1">pC6.5b</plasmid>
    </source>
</reference>
<sequence length="98" mass="10803">MDIRATRSWIPRAKQSIFDPSGVTGLVGVPSGFALQQDISWDVALTKRPICIDCLSALSSLIEKPSRSDNTMISEFDHPIFGFEPATDGVFARYWRGG</sequence>
<gene>
    <name evidence="1" type="ORF">pC6.5b_361</name>
</gene>
<geneLocation type="plasmid" evidence="1">
    <name>pC6.5b</name>
</geneLocation>
<protein>
    <submittedName>
        <fullName evidence="1">Uncharacterized protein</fullName>
    </submittedName>
</protein>
<dbReference type="EMBL" id="MK318987">
    <property type="protein sequence ID" value="QCL10255.1"/>
    <property type="molecule type" value="Genomic_DNA"/>
</dbReference>